<reference evidence="1 2" key="1">
    <citation type="journal article" date="2006" name="Syst. Appl. Microbiol.">
        <title>Anoxybacillus amylolyticus sp. nov., a thermophilic amylase producing bacterium isolated from Mount Rittmann (Antarctica).</title>
        <authorList>
            <person name="Poli A."/>
            <person name="Esposito E."/>
            <person name="Lama L."/>
            <person name="Orlando P."/>
            <person name="Nicolaus G."/>
            <person name="de Appolonia F."/>
            <person name="Gambacorta A."/>
            <person name="Nicolaus B."/>
        </authorList>
    </citation>
    <scope>NUCLEOTIDE SEQUENCE [LARGE SCALE GENOMIC DNA]</scope>
    <source>
        <strain evidence="1 2">DSM 15939</strain>
    </source>
</reference>
<dbReference type="RefSeq" id="WP_066325661.1">
    <property type="nucleotide sequence ID" value="NZ_CP015438.1"/>
</dbReference>
<evidence type="ECO:0000313" key="2">
    <source>
        <dbReference type="Proteomes" id="UP000076865"/>
    </source>
</evidence>
<dbReference type="AlphaFoldDB" id="A0A161HUP7"/>
<dbReference type="InterPro" id="IPR020255">
    <property type="entry name" value="CsgA"/>
</dbReference>
<protein>
    <submittedName>
        <fullName evidence="1">Putative sigma-G-dependent sporulation-specific SASP protein</fullName>
    </submittedName>
</protein>
<name>A0A161HUP7_9BACL</name>
<proteinExistence type="predicted"/>
<dbReference type="EMBL" id="CP015438">
    <property type="protein sequence ID" value="ANB61434.1"/>
    <property type="molecule type" value="Genomic_DNA"/>
</dbReference>
<dbReference type="OrthoDB" id="2938007at2"/>
<dbReference type="KEGG" id="aamy:GFC30_2352"/>
<dbReference type="Proteomes" id="UP000076865">
    <property type="component" value="Chromosome"/>
</dbReference>
<dbReference type="Pfam" id="PF17334">
    <property type="entry name" value="CsgA"/>
    <property type="match status" value="1"/>
</dbReference>
<gene>
    <name evidence="1" type="ORF">GFC30_2352</name>
</gene>
<keyword evidence="2" id="KW-1185">Reference proteome</keyword>
<organism evidence="1 2">
    <name type="scientific">Anoxybacteroides amylolyticum</name>
    <dbReference type="NCBI Taxonomy" id="294699"/>
    <lineage>
        <taxon>Bacteria</taxon>
        <taxon>Bacillati</taxon>
        <taxon>Bacillota</taxon>
        <taxon>Bacilli</taxon>
        <taxon>Bacillales</taxon>
        <taxon>Anoxybacillaceae</taxon>
        <taxon>Anoxybacteroides</taxon>
    </lineage>
</organism>
<sequence>MEPTLAYLREVLSNYLDSHTSIPRHIYQKIVTKPYPNEEAFVRDLSQQEIAFLDRILPREIRYALNEQDTVRAHHLNEVYELLF</sequence>
<accession>A0A161HUP7</accession>
<dbReference type="PATRIC" id="fig|294699.3.peg.2420"/>
<evidence type="ECO:0000313" key="1">
    <source>
        <dbReference type="EMBL" id="ANB61434.1"/>
    </source>
</evidence>